<dbReference type="GeneID" id="94196863"/>
<reference evidence="2 3" key="1">
    <citation type="submission" date="2021-06" db="EMBL/GenBank/DDBJ databases">
        <title>Genome sequence of Babesia caballi.</title>
        <authorList>
            <person name="Yamagishi J."/>
            <person name="Kidaka T."/>
            <person name="Ochi A."/>
        </authorList>
    </citation>
    <scope>NUCLEOTIDE SEQUENCE [LARGE SCALE GENOMIC DNA]</scope>
    <source>
        <strain evidence="2">USDA-D6B2</strain>
    </source>
</reference>
<gene>
    <name evidence="2" type="ORF">BcabD6B2_48170</name>
</gene>
<dbReference type="EMBL" id="BPLF01000004">
    <property type="protein sequence ID" value="GIX65382.1"/>
    <property type="molecule type" value="Genomic_DNA"/>
</dbReference>
<feature type="compositionally biased region" description="Basic and acidic residues" evidence="1">
    <location>
        <begin position="20"/>
        <end position="36"/>
    </location>
</feature>
<protein>
    <submittedName>
        <fullName evidence="2">Vanillate O-demethylase ferredoxin subunit</fullName>
    </submittedName>
</protein>
<dbReference type="Proteomes" id="UP001497744">
    <property type="component" value="Unassembled WGS sequence"/>
</dbReference>
<evidence type="ECO:0000313" key="3">
    <source>
        <dbReference type="Proteomes" id="UP001497744"/>
    </source>
</evidence>
<keyword evidence="3" id="KW-1185">Reference proteome</keyword>
<evidence type="ECO:0000313" key="2">
    <source>
        <dbReference type="EMBL" id="GIX65382.1"/>
    </source>
</evidence>
<dbReference type="RefSeq" id="XP_067717451.1">
    <property type="nucleotide sequence ID" value="XM_067861350.1"/>
</dbReference>
<proteinExistence type="predicted"/>
<name>A0AAV4M0G5_BABCB</name>
<dbReference type="AlphaFoldDB" id="A0AAV4M0G5"/>
<sequence>MEPPRGRQRELGLQGGVARGRREGERAEHPRAGGEGLHHAVYSGTVLVREQAVQHFVGGDQPEEVVYAIQVGLQSGCGVNGNLAVAGADLGEDVQSGRRGVGQQWLLMVGVLETRSGFRPGSVDKVEVAVASPHGRFELGSGEDGGSPGQYVDGYGEVAANGGQQRVVFAGGQDDITARLHHQGPPVVDHVLLEGGGRVVGQPAS</sequence>
<evidence type="ECO:0000256" key="1">
    <source>
        <dbReference type="SAM" id="MobiDB-lite"/>
    </source>
</evidence>
<feature type="region of interest" description="Disordered" evidence="1">
    <location>
        <begin position="1"/>
        <end position="36"/>
    </location>
</feature>
<comment type="caution">
    <text evidence="2">The sequence shown here is derived from an EMBL/GenBank/DDBJ whole genome shotgun (WGS) entry which is preliminary data.</text>
</comment>
<accession>A0AAV4M0G5</accession>
<organism evidence="2 3">
    <name type="scientific">Babesia caballi</name>
    <dbReference type="NCBI Taxonomy" id="5871"/>
    <lineage>
        <taxon>Eukaryota</taxon>
        <taxon>Sar</taxon>
        <taxon>Alveolata</taxon>
        <taxon>Apicomplexa</taxon>
        <taxon>Aconoidasida</taxon>
        <taxon>Piroplasmida</taxon>
        <taxon>Babesiidae</taxon>
        <taxon>Babesia</taxon>
    </lineage>
</organism>
<feature type="compositionally biased region" description="Basic and acidic residues" evidence="1">
    <location>
        <begin position="1"/>
        <end position="10"/>
    </location>
</feature>